<evidence type="ECO:0000256" key="1">
    <source>
        <dbReference type="ARBA" id="ARBA00023002"/>
    </source>
</evidence>
<dbReference type="EMBL" id="AP018823">
    <property type="protein sequence ID" value="BBF86039.1"/>
    <property type="molecule type" value="Genomic_DNA"/>
</dbReference>
<dbReference type="Proteomes" id="UP000198290">
    <property type="component" value="Chromosome"/>
</dbReference>
<dbReference type="EC" id="1.1.1.-" evidence="3"/>
<reference evidence="4" key="3">
    <citation type="journal article" date="2017" name="Plant Physiol. Biochem.">
        <title>Differential oxidative and antioxidative response of duckweed Lemna minor toward plant growth promoting/inhibiting bacteria.</title>
        <authorList>
            <person name="Ishizawa H."/>
            <person name="Kuroda M."/>
            <person name="Morikawa M."/>
            <person name="Ike M."/>
        </authorList>
    </citation>
    <scope>NUCLEOTIDE SEQUENCE [LARGE SCALE GENOMIC DNA]</scope>
    <source>
        <strain evidence="4">H3</strain>
    </source>
</reference>
<feature type="domain" description="FAD dependent oxidoreductase" evidence="2">
    <location>
        <begin position="53"/>
        <end position="403"/>
    </location>
</feature>
<dbReference type="Pfam" id="PF01266">
    <property type="entry name" value="DAO"/>
    <property type="match status" value="1"/>
</dbReference>
<dbReference type="Gene3D" id="3.30.9.10">
    <property type="entry name" value="D-Amino Acid Oxidase, subunit A, domain 2"/>
    <property type="match status" value="1"/>
</dbReference>
<keyword evidence="1 3" id="KW-0560">Oxidoreductase</keyword>
<evidence type="ECO:0000259" key="2">
    <source>
        <dbReference type="Pfam" id="PF01266"/>
    </source>
</evidence>
<dbReference type="Gene3D" id="3.50.50.60">
    <property type="entry name" value="FAD/NAD(P)-binding domain"/>
    <property type="match status" value="1"/>
</dbReference>
<dbReference type="GO" id="GO:0005737">
    <property type="term" value="C:cytoplasm"/>
    <property type="evidence" value="ECO:0007669"/>
    <property type="project" value="TreeGrafter"/>
</dbReference>
<dbReference type="AlphaFoldDB" id="A0A3G9GHD7"/>
<keyword evidence="4" id="KW-1185">Reference proteome</keyword>
<organism evidence="3 4">
    <name type="scientific">Aquitalea magnusonii</name>
    <dbReference type="NCBI Taxonomy" id="332411"/>
    <lineage>
        <taxon>Bacteria</taxon>
        <taxon>Pseudomonadati</taxon>
        <taxon>Pseudomonadota</taxon>
        <taxon>Betaproteobacteria</taxon>
        <taxon>Neisseriales</taxon>
        <taxon>Chromobacteriaceae</taxon>
        <taxon>Aquitalea</taxon>
    </lineage>
</organism>
<dbReference type="GO" id="GO:0016491">
    <property type="term" value="F:oxidoreductase activity"/>
    <property type="evidence" value="ECO:0007669"/>
    <property type="project" value="UniProtKB-KW"/>
</dbReference>
<dbReference type="InterPro" id="IPR006076">
    <property type="entry name" value="FAD-dep_OxRdtase"/>
</dbReference>
<protein>
    <submittedName>
        <fullName evidence="3">Oxidoreductase</fullName>
        <ecNumber evidence="3">1.1.1.-</ecNumber>
    </submittedName>
</protein>
<reference evidence="3 4" key="2">
    <citation type="journal article" date="2017" name="Genome Announc.">
        <title>Draft genome sequence of Aquitalea magnusonii strain H3, a plant growth-promoting bacterium of duckweed Lemna minor.</title>
        <authorList>
            <person name="Ishizawa H."/>
            <person name="Kuroda M."/>
            <person name="Ike M."/>
        </authorList>
    </citation>
    <scope>NUCLEOTIDE SEQUENCE [LARGE SCALE GENOMIC DNA]</scope>
    <source>
        <strain evidence="3 4">H3</strain>
    </source>
</reference>
<evidence type="ECO:0000313" key="4">
    <source>
        <dbReference type="Proteomes" id="UP000198290"/>
    </source>
</evidence>
<gene>
    <name evidence="3" type="ORF">DLM_2431</name>
</gene>
<name>A0A3G9GHD7_9NEIS</name>
<dbReference type="InterPro" id="IPR036188">
    <property type="entry name" value="FAD/NAD-bd_sf"/>
</dbReference>
<reference evidence="4" key="1">
    <citation type="journal article" date="2017" name="Biotechnol. Biofuels">
        <title>Evaluation of environmental bacterial communities as a factor affecting the growth of duckweed Lemna minor.</title>
        <authorList>
            <person name="Ishizawa H."/>
            <person name="Kuroda M."/>
            <person name="Morikawa M."/>
            <person name="Ike M."/>
        </authorList>
    </citation>
    <scope>NUCLEOTIDE SEQUENCE [LARGE SCALE GENOMIC DNA]</scope>
    <source>
        <strain evidence="4">H3</strain>
    </source>
</reference>
<dbReference type="STRING" id="332411.VI06_02635"/>
<proteinExistence type="predicted"/>
<dbReference type="KEGG" id="amah:DLM_2431"/>
<dbReference type="PANTHER" id="PTHR13847:SF281">
    <property type="entry name" value="FAD DEPENDENT OXIDOREDUCTASE DOMAIN-CONTAINING PROTEIN"/>
    <property type="match status" value="1"/>
</dbReference>
<sequence>MRLYPALLLFAVIDQEVFMLRFAHQAPVNSYYQATAMHWAHCPPLQEAVSAEVCVVGGGLAGLSAALNLAERGFSVVLLEGAAVGFGASGRNGGQVIAGYACGIDTLRTQLGSELSRVMWDMSVEAVDIIDERVRRHGIDCDWTRGFCNVAVKPRHLQELEVWQQEAELVYGYEGMELWDAARLRQQLGSSRYRGGLFDPRSGHLHPLNYTLGLARAALAAGVRIYEQTPVLRLEQGAQPVVHAEQGLVRCQHVVLACNAYIGQLQPQLERKIMPAGTYVIATEPLGAERAASLIANNMAVCDTNFVLDYYRLSADHRLLFGGKVSYSGREPHDLAGAMRSDMLRVFPQLADVKVDYAWGGFCDITVNRAPDLGRLAGNIYYMQGFSGHGVNVTGIAGKVMAEAIAGTAGRLDLFARLQHRDFPGGKWLRTPALVLGMAYYRMLDAL</sequence>
<dbReference type="PANTHER" id="PTHR13847">
    <property type="entry name" value="SARCOSINE DEHYDROGENASE-RELATED"/>
    <property type="match status" value="1"/>
</dbReference>
<accession>A0A3G9GHD7</accession>
<evidence type="ECO:0000313" key="3">
    <source>
        <dbReference type="EMBL" id="BBF86039.1"/>
    </source>
</evidence>
<dbReference type="SUPFAM" id="SSF51905">
    <property type="entry name" value="FAD/NAD(P)-binding domain"/>
    <property type="match status" value="1"/>
</dbReference>